<feature type="domain" description="Butirosin biosynthesis protein H N-terminal" evidence="1">
    <location>
        <begin position="19"/>
        <end position="150"/>
    </location>
</feature>
<comment type="caution">
    <text evidence="3">The sequence shown here is derived from an EMBL/GenBank/DDBJ whole genome shotgun (WGS) entry which is preliminary data.</text>
</comment>
<evidence type="ECO:0008006" key="4">
    <source>
        <dbReference type="Google" id="ProtNLM"/>
    </source>
</evidence>
<dbReference type="AlphaFoldDB" id="A0A0W8FRU3"/>
<evidence type="ECO:0000313" key="3">
    <source>
        <dbReference type="EMBL" id="KUG23597.1"/>
    </source>
</evidence>
<protein>
    <recommendedName>
        <fullName evidence="4">Peptidase</fullName>
    </recommendedName>
</protein>
<accession>A0A0W8FRU3</accession>
<reference evidence="3" key="1">
    <citation type="journal article" date="2015" name="Proc. Natl. Acad. Sci. U.S.A.">
        <title>Networks of energetic and metabolic interactions define dynamics in microbial communities.</title>
        <authorList>
            <person name="Embree M."/>
            <person name="Liu J.K."/>
            <person name="Al-Bassam M.M."/>
            <person name="Zengler K."/>
        </authorList>
    </citation>
    <scope>NUCLEOTIDE SEQUENCE</scope>
</reference>
<dbReference type="Pfam" id="PF16169">
    <property type="entry name" value="DUF4872"/>
    <property type="match status" value="1"/>
</dbReference>
<evidence type="ECO:0000259" key="1">
    <source>
        <dbReference type="Pfam" id="PF14399"/>
    </source>
</evidence>
<proteinExistence type="predicted"/>
<dbReference type="InterPro" id="IPR032369">
    <property type="entry name" value="DUF4872"/>
</dbReference>
<gene>
    <name evidence="3" type="ORF">ASZ90_006607</name>
</gene>
<sequence length="343" mass="38099">MTTELAANGKPFVHQQSAHCETGVTSALFRFQGVDISEPMIFGIGSGIFFGYLPFIKLSHLPITAFRSKPGSVFRKAAKRLGANFVIKTFRNPQQGMDELRQVLKSGKIVGLATNLYWLPYVSERHRHNFSGHNIIVLRETEGGFRICDPTFALVDCTADGLERARFVPGPLNPRGHMYYTKSINPHPDLRTACIKGMKDSCNAMLKIPIPIFGVRGIRFLAKRVVKSPDKLGFQEACRNLAGLVRWVEETGTGGAGFRYMYAAFMHEAAGLFGSAELAGLAEEMDAIGNNWREFSVVSARIIKKRGKEEATFAKAGELMLTCADREESFFNNLQKVVRKLKA</sequence>
<dbReference type="Pfam" id="PF14399">
    <property type="entry name" value="BtrH_N"/>
    <property type="match status" value="1"/>
</dbReference>
<feature type="domain" description="DUF4872" evidence="2">
    <location>
        <begin position="161"/>
        <end position="334"/>
    </location>
</feature>
<name>A0A0W8FRU3_9ZZZZ</name>
<dbReference type="InterPro" id="IPR026935">
    <property type="entry name" value="BtrH_N"/>
</dbReference>
<dbReference type="EMBL" id="LNQE01000897">
    <property type="protein sequence ID" value="KUG23597.1"/>
    <property type="molecule type" value="Genomic_DNA"/>
</dbReference>
<evidence type="ECO:0000259" key="2">
    <source>
        <dbReference type="Pfam" id="PF16169"/>
    </source>
</evidence>
<organism evidence="3">
    <name type="scientific">hydrocarbon metagenome</name>
    <dbReference type="NCBI Taxonomy" id="938273"/>
    <lineage>
        <taxon>unclassified sequences</taxon>
        <taxon>metagenomes</taxon>
        <taxon>ecological metagenomes</taxon>
    </lineage>
</organism>